<evidence type="ECO:0000313" key="1">
    <source>
        <dbReference type="EMBL" id="GIX62780.1"/>
    </source>
</evidence>
<keyword evidence="2" id="KW-1185">Reference proteome</keyword>
<name>A0AAV4LSM4_BABCB</name>
<gene>
    <name evidence="1" type="ORF">BcabD6B2_22150</name>
</gene>
<evidence type="ECO:0000313" key="2">
    <source>
        <dbReference type="Proteomes" id="UP001497744"/>
    </source>
</evidence>
<protein>
    <submittedName>
        <fullName evidence="1">Secreted antigen 1</fullName>
    </submittedName>
</protein>
<dbReference type="GeneID" id="94194261"/>
<dbReference type="EMBL" id="BPLF01000002">
    <property type="protein sequence ID" value="GIX62780.1"/>
    <property type="molecule type" value="Genomic_DNA"/>
</dbReference>
<reference evidence="1 2" key="1">
    <citation type="submission" date="2021-06" db="EMBL/GenBank/DDBJ databases">
        <title>Genome sequence of Babesia caballi.</title>
        <authorList>
            <person name="Yamagishi J."/>
            <person name="Kidaka T."/>
            <person name="Ochi A."/>
        </authorList>
    </citation>
    <scope>NUCLEOTIDE SEQUENCE [LARGE SCALE GENOMIC DNA]</scope>
    <source>
        <strain evidence="1">USDA-D6B2</strain>
    </source>
</reference>
<organism evidence="1 2">
    <name type="scientific">Babesia caballi</name>
    <dbReference type="NCBI Taxonomy" id="5871"/>
    <lineage>
        <taxon>Eukaryota</taxon>
        <taxon>Sar</taxon>
        <taxon>Alveolata</taxon>
        <taxon>Apicomplexa</taxon>
        <taxon>Aconoidasida</taxon>
        <taxon>Piroplasmida</taxon>
        <taxon>Babesiidae</taxon>
        <taxon>Babesia</taxon>
    </lineage>
</organism>
<dbReference type="AlphaFoldDB" id="A0AAV4LSM4"/>
<proteinExistence type="predicted"/>
<comment type="caution">
    <text evidence="1">The sequence shown here is derived from an EMBL/GenBank/DDBJ whole genome shotgun (WGS) entry which is preliminary data.</text>
</comment>
<accession>A0AAV4LSM4</accession>
<sequence length="448" mass="47619">MARCTNVPEPKSLNDALDFAGALSLNQGLKDSVGTALERRVAKALGLRDPPKSVADGDSTTISGNFHDVLTKLNDLRNSIVDDSHLGSYGTYETLKQPSHDASCVESCVERILGVLARLYCTLNYFYFKVDSDNGTLGGGNWNSDDCNASSGYGTGTLGAWLKDANKLPTGVPSASGSDVKLLPGGYDGNVSDKMGSALMNTLGKLINDSGGGAGGCLQYFLMDVFAITPFYSCDATTCLLFLRWFCCAVTGESRFDDALNESERSAHPNVKAPCTSLSKQLKLFTAEQSDSNALFTALFQSSVYRYREEWKGIAFLKCIEWLKGILPPLIASLQSLSGDAKTWTYQCFEGSRISGPFAYGFSLSDQWSSQWNDDCKTQIPAAINKLNDSLTDLQHILKQHFNGSGSSAGSIAGSLFGTAAVGGVGTAVALNVGGGTTALKGAIGIFK</sequence>
<dbReference type="RefSeq" id="XP_067714849.1">
    <property type="nucleotide sequence ID" value="XM_067858748.1"/>
</dbReference>
<dbReference type="Proteomes" id="UP001497744">
    <property type="component" value="Unassembled WGS sequence"/>
</dbReference>